<keyword evidence="1" id="KW-0732">Signal</keyword>
<dbReference type="STRING" id="1742973.COMA2_10427"/>
<evidence type="ECO:0000259" key="2">
    <source>
        <dbReference type="PROSITE" id="PS50853"/>
    </source>
</evidence>
<evidence type="ECO:0000313" key="4">
    <source>
        <dbReference type="Proteomes" id="UP000198736"/>
    </source>
</evidence>
<dbReference type="InterPro" id="IPR036116">
    <property type="entry name" value="FN3_sf"/>
</dbReference>
<accession>A0A0S4L5R9</accession>
<dbReference type="AlphaFoldDB" id="A0A0S4L5R9"/>
<sequence length="115" mass="11940">MTNPYHLFRICFFLLVTAGCASSDPTLTNPASGTGNGTATLSWDGNEQANVAGHKIYQATAPGKYGAPIATVPMTVTSYTVTGLEAGTTYFFTVTAYNAGGAESSFSNEVSKTIP</sequence>
<dbReference type="InterPro" id="IPR013783">
    <property type="entry name" value="Ig-like_fold"/>
</dbReference>
<feature type="chain" id="PRO_5006623717" description="Fibronectin type-III domain-containing protein" evidence="1">
    <location>
        <begin position="24"/>
        <end position="115"/>
    </location>
</feature>
<gene>
    <name evidence="3" type="ORF">COMA2_10427</name>
</gene>
<name>A0A0S4L5R9_9BACT</name>
<feature type="signal peptide" evidence="1">
    <location>
        <begin position="1"/>
        <end position="23"/>
    </location>
</feature>
<reference evidence="4" key="1">
    <citation type="submission" date="2015-10" db="EMBL/GenBank/DDBJ databases">
        <authorList>
            <person name="Luecker S."/>
            <person name="Luecker S."/>
        </authorList>
    </citation>
    <scope>NUCLEOTIDE SEQUENCE [LARGE SCALE GENOMIC DNA]</scope>
</reference>
<proteinExistence type="predicted"/>
<evidence type="ECO:0000256" key="1">
    <source>
        <dbReference type="SAM" id="SignalP"/>
    </source>
</evidence>
<dbReference type="RefSeq" id="WP_090894124.1">
    <property type="nucleotide sequence ID" value="NZ_CZPZ01000001.1"/>
</dbReference>
<dbReference type="Pfam" id="PF00041">
    <property type="entry name" value="fn3"/>
    <property type="match status" value="1"/>
</dbReference>
<organism evidence="3 4">
    <name type="scientific">Candidatus Nitrospira nitrificans</name>
    <dbReference type="NCBI Taxonomy" id="1742973"/>
    <lineage>
        <taxon>Bacteria</taxon>
        <taxon>Pseudomonadati</taxon>
        <taxon>Nitrospirota</taxon>
        <taxon>Nitrospiria</taxon>
        <taxon>Nitrospirales</taxon>
        <taxon>Nitrospiraceae</taxon>
        <taxon>Nitrospira</taxon>
    </lineage>
</organism>
<dbReference type="Gene3D" id="2.60.40.10">
    <property type="entry name" value="Immunoglobulins"/>
    <property type="match status" value="1"/>
</dbReference>
<evidence type="ECO:0000313" key="3">
    <source>
        <dbReference type="EMBL" id="CUS32042.1"/>
    </source>
</evidence>
<dbReference type="CDD" id="cd00063">
    <property type="entry name" value="FN3"/>
    <property type="match status" value="1"/>
</dbReference>
<dbReference type="OrthoDB" id="9798386at2"/>
<protein>
    <recommendedName>
        <fullName evidence="2">Fibronectin type-III domain-containing protein</fullName>
    </recommendedName>
</protein>
<dbReference type="InterPro" id="IPR003961">
    <property type="entry name" value="FN3_dom"/>
</dbReference>
<dbReference type="SMART" id="SM00060">
    <property type="entry name" value="FN3"/>
    <property type="match status" value="1"/>
</dbReference>
<dbReference type="Proteomes" id="UP000198736">
    <property type="component" value="Unassembled WGS sequence"/>
</dbReference>
<dbReference type="PROSITE" id="PS50853">
    <property type="entry name" value="FN3"/>
    <property type="match status" value="1"/>
</dbReference>
<feature type="domain" description="Fibronectin type-III" evidence="2">
    <location>
        <begin position="21"/>
        <end position="115"/>
    </location>
</feature>
<dbReference type="EMBL" id="CZPZ01000001">
    <property type="protein sequence ID" value="CUS32042.1"/>
    <property type="molecule type" value="Genomic_DNA"/>
</dbReference>
<dbReference type="SUPFAM" id="SSF49265">
    <property type="entry name" value="Fibronectin type III"/>
    <property type="match status" value="1"/>
</dbReference>
<keyword evidence="4" id="KW-1185">Reference proteome</keyword>